<sequence>MDDINVQSVLKEILDEEREVRRIQKRGHKRLDLVEPHTLAKTSDHPHHLVISSMKSHRVKGPSPQFPRKSSGSQMITRFRARCKVCDGDDTWATQEVEGFDL</sequence>
<evidence type="ECO:0000256" key="1">
    <source>
        <dbReference type="SAM" id="MobiDB-lite"/>
    </source>
</evidence>
<feature type="region of interest" description="Disordered" evidence="1">
    <location>
        <begin position="54"/>
        <end position="74"/>
    </location>
</feature>
<gene>
    <name evidence="2" type="ORF">LCGC14_1646610</name>
</gene>
<organism evidence="2">
    <name type="scientific">marine sediment metagenome</name>
    <dbReference type="NCBI Taxonomy" id="412755"/>
    <lineage>
        <taxon>unclassified sequences</taxon>
        <taxon>metagenomes</taxon>
        <taxon>ecological metagenomes</taxon>
    </lineage>
</organism>
<accession>A0A0F9HY05</accession>
<dbReference type="EMBL" id="LAZR01013791">
    <property type="protein sequence ID" value="KKM20321.1"/>
    <property type="molecule type" value="Genomic_DNA"/>
</dbReference>
<comment type="caution">
    <text evidence="2">The sequence shown here is derived from an EMBL/GenBank/DDBJ whole genome shotgun (WGS) entry which is preliminary data.</text>
</comment>
<evidence type="ECO:0000313" key="2">
    <source>
        <dbReference type="EMBL" id="KKM20321.1"/>
    </source>
</evidence>
<proteinExistence type="predicted"/>
<dbReference type="AlphaFoldDB" id="A0A0F9HY05"/>
<name>A0A0F9HY05_9ZZZZ</name>
<reference evidence="2" key="1">
    <citation type="journal article" date="2015" name="Nature">
        <title>Complex archaea that bridge the gap between prokaryotes and eukaryotes.</title>
        <authorList>
            <person name="Spang A."/>
            <person name="Saw J.H."/>
            <person name="Jorgensen S.L."/>
            <person name="Zaremba-Niedzwiedzka K."/>
            <person name="Martijn J."/>
            <person name="Lind A.E."/>
            <person name="van Eijk R."/>
            <person name="Schleper C."/>
            <person name="Guy L."/>
            <person name="Ettema T.J."/>
        </authorList>
    </citation>
    <scope>NUCLEOTIDE SEQUENCE</scope>
</reference>
<protein>
    <submittedName>
        <fullName evidence="2">Uncharacterized protein</fullName>
    </submittedName>
</protein>